<feature type="region of interest" description="Disordered" evidence="1">
    <location>
        <begin position="1586"/>
        <end position="1699"/>
    </location>
</feature>
<evidence type="ECO:0000313" key="5">
    <source>
        <dbReference type="Proteomes" id="UP000181936"/>
    </source>
</evidence>
<gene>
    <name evidence="4" type="ORF">A9C19_00295</name>
</gene>
<dbReference type="InterPro" id="IPR036700">
    <property type="entry name" value="BOBF_sf"/>
</dbReference>
<dbReference type="SUPFAM" id="SSF89550">
    <property type="entry name" value="PHP domain-like"/>
    <property type="match status" value="1"/>
</dbReference>
<dbReference type="SUPFAM" id="SSF52317">
    <property type="entry name" value="Class I glutamine amidotransferase-like"/>
    <property type="match status" value="1"/>
</dbReference>
<dbReference type="InterPro" id="IPR011635">
    <property type="entry name" value="CARDB"/>
</dbReference>
<dbReference type="NCBIfam" id="TIGR01167">
    <property type="entry name" value="LPXTG_anchor"/>
    <property type="match status" value="1"/>
</dbReference>
<dbReference type="CDD" id="cd04486">
    <property type="entry name" value="YhcR_OBF_like"/>
    <property type="match status" value="1"/>
</dbReference>
<keyword evidence="2" id="KW-0472">Membrane</keyword>
<evidence type="ECO:0000256" key="1">
    <source>
        <dbReference type="SAM" id="MobiDB-lite"/>
    </source>
</evidence>
<dbReference type="InterPro" id="IPR003141">
    <property type="entry name" value="Pol/His_phosphatase_N"/>
</dbReference>
<dbReference type="OrthoDB" id="9801679at2"/>
<dbReference type="Proteomes" id="UP000181936">
    <property type="component" value="Chromosome"/>
</dbReference>
<keyword evidence="2" id="KW-1133">Transmembrane helix</keyword>
<dbReference type="Gene3D" id="2.60.40.10">
    <property type="entry name" value="Immunoglobulins"/>
    <property type="match status" value="2"/>
</dbReference>
<proteinExistence type="predicted"/>
<dbReference type="STRING" id="1547283.A9C19_00295"/>
<feature type="compositionally biased region" description="Acidic residues" evidence="1">
    <location>
        <begin position="1590"/>
        <end position="1661"/>
    </location>
</feature>
<dbReference type="PROSITE" id="PS51841">
    <property type="entry name" value="LTD"/>
    <property type="match status" value="1"/>
</dbReference>
<dbReference type="Gene3D" id="3.20.20.140">
    <property type="entry name" value="Metal-dependent hydrolases"/>
    <property type="match status" value="1"/>
</dbReference>
<dbReference type="Gene3D" id="2.40.50.140">
    <property type="entry name" value="Nucleic acid-binding proteins"/>
    <property type="match status" value="1"/>
</dbReference>
<keyword evidence="5" id="KW-1185">Reference proteome</keyword>
<feature type="compositionally biased region" description="Polar residues" evidence="1">
    <location>
        <begin position="1687"/>
        <end position="1696"/>
    </location>
</feature>
<dbReference type="InterPro" id="IPR001322">
    <property type="entry name" value="Lamin_tail_dom"/>
</dbReference>
<protein>
    <recommendedName>
        <fullName evidence="3">LTD domain-containing protein</fullName>
    </recommendedName>
</protein>
<dbReference type="InterPro" id="IPR012340">
    <property type="entry name" value="NA-bd_OB-fold"/>
</dbReference>
<feature type="domain" description="LTD" evidence="3">
    <location>
        <begin position="28"/>
        <end position="161"/>
    </location>
</feature>
<organism evidence="4 5">
    <name type="scientific">Bacillus weihaiensis</name>
    <dbReference type="NCBI Taxonomy" id="1547283"/>
    <lineage>
        <taxon>Bacteria</taxon>
        <taxon>Bacillati</taxon>
        <taxon>Bacillota</taxon>
        <taxon>Bacilli</taxon>
        <taxon>Bacillales</taxon>
        <taxon>Bacillaceae</taxon>
        <taxon>Bacillus</taxon>
    </lineage>
</organism>
<dbReference type="RefSeq" id="WP_072578100.1">
    <property type="nucleotide sequence ID" value="NZ_CP016020.1"/>
</dbReference>
<dbReference type="KEGG" id="bwh:A9C19_00295"/>
<dbReference type="InterPro" id="IPR029062">
    <property type="entry name" value="Class_I_gatase-like"/>
</dbReference>
<evidence type="ECO:0000313" key="4">
    <source>
        <dbReference type="EMBL" id="APH03317.1"/>
    </source>
</evidence>
<sequence>MSKRLRDSRKVFSLAMVFVLLVGMLPSGLAKNTASAVATDLFISEHVEGTSNNKAIEIFNGTGNEVDLSTYSLELYSNGSTSANNKIPLNEMKETLSHNDVLVIAHPSSSKAILDVANQTSSGINFNGDDALVLKHNETIIDIVGKIGDRTIDTKDKTLVRKSNIQKGNLTYTTEEWEELATDTFNNLGAHKMDGIAEPTEPEFPEGITPIADVRSGGVDKEVVVQGIVTTTPGANGTKSFYMQDSTGGLLIYTNNVYDGVKIGTKVKVTGKTSVYQGKFQIVPSSPAEVIDAEGKSPTAKTLAINEVNESVEGQVVKLENVTLKELTSDTFKNANMVVSQGEMDLTVRLDSRTGFDSTTIAAAENDTVDVVGVVEDRNNNVYQILLRNPDDLVKKEETPENSDQLSIQEARGKAEATEVAIKGVVTFVESSTVMYIQDSTGAVKIDTFGKNVDLTKYTTGDMVSLTGNVSTFRSEKQVTVEANENITLNGQNQALPAPKVITFDQLNDVQGQLVKIEKAEIVNTDNQYNIVIKDKNGTSTNLYISKAKNFNKATDVTKGQFLDIIGVAAIFDTVQIKLRDGSDLAQVEAPVDAKLPLIYNVKPSKMESILDKKPIISGKLEAADSDLNMNTFKLVVDGEDVTSKTTFDKNGFTFTPETEIAIGEHSIVVEISDVIGAKNVYTSYFFVQKDVQDEDYNYYFGVPHAHTSFSDGKGTPSDAFQMAYENDLDYLIVTDHSNSLTGGEYNKDSKEYSEKEGSEWEQTRKMAEEFNAKYDDFLAVRGFEMTFSDIGHSNVINSEKYVSRTEMKLLDEYYDWLTTEENAVAAFNHPTWPDNSFNDLAYDPRVDHMMAMLEVGNGAPPYSYARAEEHFFKAMDNGWHVGAINGQDNHSANWGVPDNLTAVVAEDLTNEAFIEALKNRRVYSTEARDTELKVKANGQWMGSTLAIKDGSELNFDINVKDQNDPIQEIQIITNGGEILESKKVADLTEVTWSPTIQDGNGANWYVVKVIHKGDKWTTASAIYTTGGEMDVKLTNLKINPDPSVPGTTTELSATVSNMGVRSVEDLEVKFYHSSVSEENLISAATISYIGPGKTGQANANWIPTASGQEKIIAVLTEIPDVTTVTKIEKNTKVVEAINKKVLIDQAHGNADVPGSMGNFMELLRRNGYEAVLNTKTLSQEVLANYDVLVVNAPTESSAFTKEENKAVSDWVKAGGSLMLSGKSNYSYNSAVVNPVLAEMNSGIRMNNDNVYEPNTSDKFSGGMKWSVYAYTMPETKSGLNDNLQAIRYFSGASLVDENLKALTNEDETGLEILVAGNESSYNFNVSEGYHTYNPAIGGENDPNQTSGKDGENIPLIAKEYIGEGRILVSGRHFYSDFEITNDVSNTAFTLRVMDWLANYDRIKDIKEVRETAEEGDIVTVQGTVTAPTDEFFDTIYIQDETGGISLFGTQGMSLPEGTVVIATGGFTTFEGEKELMYENFGYEILKVGPGEKVKAKQVISTEVQEGTFNGQLVNLTGRIKEMNNEGSYMIVSDCHGDAYIHTDGYLPLGVDRFKEGDQIDVKGIASSGASGNRIRVRFTTDLALNTDTLECETPGEGDGNDPGEDTETPGEGDGNDPGEDTETPGEGDGNDPGEDTETPGEGDGNDPGEDTETPGEDDGNDPGKDNEAPGNGDDEDKDSGSKDEGTNNPGKSPSNTKEEVIEAKMTDKVVTVETRDLEALEDHSTFVIDVKNKVVVEVKLTADQIAIMKEKGLTLKIANKDMFVKIPAENLPDGDVVIHVERMKDISNALSAVYDFKITSEGKEYHEFDQNVTLSFKVTGKVKRNENVKVYYYNEEAKKWELIGGVYEKGYVTAETNHFSTYTVFEITSTDEGEKLVAPEAGYTLPNTATNTFTMILLGFIIMMAGGLTVFLQRRKKEMTSL</sequence>
<dbReference type="Gene3D" id="3.40.50.880">
    <property type="match status" value="1"/>
</dbReference>
<dbReference type="EMBL" id="CP016020">
    <property type="protein sequence ID" value="APH03317.1"/>
    <property type="molecule type" value="Genomic_DNA"/>
</dbReference>
<dbReference type="InterPro" id="IPR016195">
    <property type="entry name" value="Pol/histidinol_Pase-like"/>
</dbReference>
<accession>A0A1L3MLT9</accession>
<name>A0A1L3MLT9_9BACI</name>
<evidence type="ECO:0000259" key="3">
    <source>
        <dbReference type="PROSITE" id="PS51841"/>
    </source>
</evidence>
<feature type="transmembrane region" description="Helical" evidence="2">
    <location>
        <begin position="1894"/>
        <end position="1913"/>
    </location>
</feature>
<dbReference type="InterPro" id="IPR013783">
    <property type="entry name" value="Ig-like_fold"/>
</dbReference>
<reference evidence="4 5" key="1">
    <citation type="journal article" date="2016" name="Sci. Rep.">
        <title>Complete genome sequence and transcriptomic analysis of a novel marine strain Bacillus weihaiensis reveals the mechanism of brown algae degradation.</title>
        <authorList>
            <person name="Zhu Y."/>
            <person name="Chen P."/>
            <person name="Bao Y."/>
            <person name="Men Y."/>
            <person name="Zeng Y."/>
            <person name="Yang J."/>
            <person name="Sun J."/>
            <person name="Sun Y."/>
        </authorList>
    </citation>
    <scope>NUCLEOTIDE SEQUENCE [LARGE SCALE GENOMIC DNA]</scope>
    <source>
        <strain evidence="4 5">Alg07</strain>
    </source>
</reference>
<dbReference type="SMART" id="SM00481">
    <property type="entry name" value="POLIIIAc"/>
    <property type="match status" value="1"/>
</dbReference>
<dbReference type="Pfam" id="PF07705">
    <property type="entry name" value="CARDB"/>
    <property type="match status" value="1"/>
</dbReference>
<dbReference type="SUPFAM" id="SSF101756">
    <property type="entry name" value="Hypothetical protein YgiW"/>
    <property type="match status" value="1"/>
</dbReference>
<keyword evidence="2" id="KW-0812">Transmembrane</keyword>
<dbReference type="Pfam" id="PF00932">
    <property type="entry name" value="LTD"/>
    <property type="match status" value="1"/>
</dbReference>
<dbReference type="NCBIfam" id="NF038032">
    <property type="entry name" value="CehA_McbA_metalo"/>
    <property type="match status" value="1"/>
</dbReference>
<evidence type="ECO:0000256" key="2">
    <source>
        <dbReference type="SAM" id="Phobius"/>
    </source>
</evidence>